<dbReference type="GO" id="GO:0016301">
    <property type="term" value="F:kinase activity"/>
    <property type="evidence" value="ECO:0007669"/>
    <property type="project" value="UniProtKB-KW"/>
</dbReference>
<accession>W7XGC5</accession>
<keyword evidence="2" id="KW-1185">Reference proteome</keyword>
<evidence type="ECO:0000313" key="2">
    <source>
        <dbReference type="Proteomes" id="UP000009168"/>
    </source>
</evidence>
<reference evidence="2" key="1">
    <citation type="journal article" date="2006" name="PLoS Biol.">
        <title>Macronuclear genome sequence of the ciliate Tetrahymena thermophila, a model eukaryote.</title>
        <authorList>
            <person name="Eisen J.A."/>
            <person name="Coyne R.S."/>
            <person name="Wu M."/>
            <person name="Wu D."/>
            <person name="Thiagarajan M."/>
            <person name="Wortman J.R."/>
            <person name="Badger J.H."/>
            <person name="Ren Q."/>
            <person name="Amedeo P."/>
            <person name="Jones K.M."/>
            <person name="Tallon L.J."/>
            <person name="Delcher A.L."/>
            <person name="Salzberg S.L."/>
            <person name="Silva J.C."/>
            <person name="Haas B.J."/>
            <person name="Majoros W.H."/>
            <person name="Farzad M."/>
            <person name="Carlton J.M."/>
            <person name="Smith R.K. Jr."/>
            <person name="Garg J."/>
            <person name="Pearlman R.E."/>
            <person name="Karrer K.M."/>
            <person name="Sun L."/>
            <person name="Manning G."/>
            <person name="Elde N.C."/>
            <person name="Turkewitz A.P."/>
            <person name="Asai D.J."/>
            <person name="Wilkes D.E."/>
            <person name="Wang Y."/>
            <person name="Cai H."/>
            <person name="Collins K."/>
            <person name="Stewart B.A."/>
            <person name="Lee S.R."/>
            <person name="Wilamowska K."/>
            <person name="Weinberg Z."/>
            <person name="Ruzzo W.L."/>
            <person name="Wloga D."/>
            <person name="Gaertig J."/>
            <person name="Frankel J."/>
            <person name="Tsao C.-C."/>
            <person name="Gorovsky M.A."/>
            <person name="Keeling P.J."/>
            <person name="Waller R.F."/>
            <person name="Patron N.J."/>
            <person name="Cherry J.M."/>
            <person name="Stover N.A."/>
            <person name="Krieger C.J."/>
            <person name="del Toro C."/>
            <person name="Ryder H.F."/>
            <person name="Williamson S.C."/>
            <person name="Barbeau R.A."/>
            <person name="Hamilton E.P."/>
            <person name="Orias E."/>
        </authorList>
    </citation>
    <scope>NUCLEOTIDE SEQUENCE [LARGE SCALE GENOMIC DNA]</scope>
    <source>
        <strain evidence="2">SB210</strain>
    </source>
</reference>
<organism evidence="1 2">
    <name type="scientific">Tetrahymena thermophila (strain SB210)</name>
    <dbReference type="NCBI Taxonomy" id="312017"/>
    <lineage>
        <taxon>Eukaryota</taxon>
        <taxon>Sar</taxon>
        <taxon>Alveolata</taxon>
        <taxon>Ciliophora</taxon>
        <taxon>Intramacronucleata</taxon>
        <taxon>Oligohymenophorea</taxon>
        <taxon>Hymenostomatida</taxon>
        <taxon>Tetrahymenina</taxon>
        <taxon>Tetrahymenidae</taxon>
        <taxon>Tetrahymena</taxon>
    </lineage>
</organism>
<dbReference type="GeneID" id="24439450"/>
<proteinExistence type="predicted"/>
<keyword evidence="1" id="KW-0418">Kinase</keyword>
<dbReference type="InParanoid" id="W7XGC5"/>
<evidence type="ECO:0000313" key="1">
    <source>
        <dbReference type="EMBL" id="EWS71924.1"/>
    </source>
</evidence>
<dbReference type="AlphaFoldDB" id="W7XGC5"/>
<gene>
    <name evidence="1" type="ORF">TTHERM_000533909</name>
</gene>
<protein>
    <submittedName>
        <fullName evidence="1">Kinase domain protein</fullName>
    </submittedName>
</protein>
<dbReference type="Proteomes" id="UP000009168">
    <property type="component" value="Unassembled WGS sequence"/>
</dbReference>
<name>W7XGC5_TETTS</name>
<dbReference type="KEGG" id="tet:TTHERM_000533909"/>
<sequence length="361" mass="42642">MLPKDKSLKAKQKVDSSDEEDNILDQNIKRLFIDLIYIFKAMNSSKNDKKLDPLQDSIGLLLDCQKQKQNLLKSIKDLIFKYLPQNQLLDQIEQTLFDCLIQLNFNQAENLINYLKELFELQQDNLKLGILEKNEQDLLENLKESIDLIKTQTKKQIVQNQVIKNYNLSEINVLNCPKKCYYSSFQGKKLSLKRYIKYNDNKITFISCADDEAQYYFDFEIEFDKKYTLLLQFDKNPQKKFTIGVSNESLLLQRVAYDEPNSYFSKTFYPEWQIGNKECSYIIKGAELSFQPKIGQIIELRISLSQNLIEFADYPKRQNINTNFQDHQFVESQDRYVIGLNLCNEQQVSILQMQEVMNFIY</sequence>
<dbReference type="EMBL" id="GG662455">
    <property type="protein sequence ID" value="EWS71924.1"/>
    <property type="molecule type" value="Genomic_DNA"/>
</dbReference>
<dbReference type="RefSeq" id="XP_012655553.1">
    <property type="nucleotide sequence ID" value="XM_012800099.1"/>
</dbReference>
<keyword evidence="1" id="KW-0808">Transferase</keyword>